<dbReference type="EMBL" id="CH902659">
    <property type="protein sequence ID" value="KPU74847.1"/>
    <property type="molecule type" value="Genomic_DNA"/>
</dbReference>
<evidence type="ECO:0000313" key="4">
    <source>
        <dbReference type="EMBL" id="KPU74846.1"/>
    </source>
</evidence>
<evidence type="ECO:0000313" key="10">
    <source>
        <dbReference type="EMBL" id="KPU81837.1"/>
    </source>
</evidence>
<keyword evidence="11" id="KW-1185">Reference proteome</keyword>
<evidence type="ECO:0000313" key="2">
    <source>
        <dbReference type="EMBL" id="KPU74844.1"/>
    </source>
</evidence>
<dbReference type="EMBL" id="CH905350">
    <property type="protein sequence ID" value="KPU72624.1"/>
    <property type="molecule type" value="Genomic_DNA"/>
</dbReference>
<dbReference type="EMBL" id="CH902659">
    <property type="protein sequence ID" value="KPU74848.1"/>
    <property type="molecule type" value="Genomic_DNA"/>
</dbReference>
<reference evidence="5 11" key="1">
    <citation type="journal article" date="2007" name="Nature">
        <title>Evolution of genes and genomes on the Drosophila phylogeny.</title>
        <authorList>
            <consortium name="Drosophila 12 Genomes Consortium"/>
            <person name="Clark A.G."/>
            <person name="Eisen M.B."/>
            <person name="Smith D.R."/>
            <person name="Bergman C.M."/>
            <person name="Oliver B."/>
            <person name="Markow T.A."/>
            <person name="Kaufman T.C."/>
            <person name="Kellis M."/>
            <person name="Gelbart W."/>
            <person name="Iyer V.N."/>
            <person name="Pollard D.A."/>
            <person name="Sackton T.B."/>
            <person name="Larracuente A.M."/>
            <person name="Singh N.D."/>
            <person name="Abad J.P."/>
            <person name="Abt D.N."/>
            <person name="Adryan B."/>
            <person name="Aguade M."/>
            <person name="Akashi H."/>
            <person name="Anderson W.W."/>
            <person name="Aquadro C.F."/>
            <person name="Ardell D.H."/>
            <person name="Arguello R."/>
            <person name="Artieri C.G."/>
            <person name="Barbash D.A."/>
            <person name="Barker D."/>
            <person name="Barsanti P."/>
            <person name="Batterham P."/>
            <person name="Batzoglou S."/>
            <person name="Begun D."/>
            <person name="Bhutkar A."/>
            <person name="Blanco E."/>
            <person name="Bosak S.A."/>
            <person name="Bradley R.K."/>
            <person name="Brand A.D."/>
            <person name="Brent M.R."/>
            <person name="Brooks A.N."/>
            <person name="Brown R.H."/>
            <person name="Butlin R.K."/>
            <person name="Caggese C."/>
            <person name="Calvi B.R."/>
            <person name="Bernardo de Carvalho A."/>
            <person name="Caspi A."/>
            <person name="Castrezana S."/>
            <person name="Celniker S.E."/>
            <person name="Chang J.L."/>
            <person name="Chapple C."/>
            <person name="Chatterji S."/>
            <person name="Chinwalla A."/>
            <person name="Civetta A."/>
            <person name="Clifton S.W."/>
            <person name="Comeron J.M."/>
            <person name="Costello J.C."/>
            <person name="Coyne J.A."/>
            <person name="Daub J."/>
            <person name="David R.G."/>
            <person name="Delcher A.L."/>
            <person name="Delehaunty K."/>
            <person name="Do C.B."/>
            <person name="Ebling H."/>
            <person name="Edwards K."/>
            <person name="Eickbush T."/>
            <person name="Evans J.D."/>
            <person name="Filipski A."/>
            <person name="Findeiss S."/>
            <person name="Freyhult E."/>
            <person name="Fulton L."/>
            <person name="Fulton R."/>
            <person name="Garcia A.C."/>
            <person name="Gardiner A."/>
            <person name="Garfield D.A."/>
            <person name="Garvin B.E."/>
            <person name="Gibson G."/>
            <person name="Gilbert D."/>
            <person name="Gnerre S."/>
            <person name="Godfrey J."/>
            <person name="Good R."/>
            <person name="Gotea V."/>
            <person name="Gravely B."/>
            <person name="Greenberg A.J."/>
            <person name="Griffiths-Jones S."/>
            <person name="Gross S."/>
            <person name="Guigo R."/>
            <person name="Gustafson E.A."/>
            <person name="Haerty W."/>
            <person name="Hahn M.W."/>
            <person name="Halligan D.L."/>
            <person name="Halpern A.L."/>
            <person name="Halter G.M."/>
            <person name="Han M.V."/>
            <person name="Heger A."/>
            <person name="Hillier L."/>
            <person name="Hinrichs A.S."/>
            <person name="Holmes I."/>
            <person name="Hoskins R.A."/>
            <person name="Hubisz M.J."/>
            <person name="Hultmark D."/>
            <person name="Huntley M.A."/>
            <person name="Jaffe D.B."/>
            <person name="Jagadeeshan S."/>
            <person name="Jeck W.R."/>
            <person name="Johnson J."/>
            <person name="Jones C.D."/>
            <person name="Jordan W.C."/>
            <person name="Karpen G.H."/>
            <person name="Kataoka E."/>
            <person name="Keightley P.D."/>
            <person name="Kheradpour P."/>
            <person name="Kirkness E.F."/>
            <person name="Koerich L.B."/>
            <person name="Kristiansen K."/>
            <person name="Kudrna D."/>
            <person name="Kulathinal R.J."/>
            <person name="Kumar S."/>
            <person name="Kwok R."/>
            <person name="Lander E."/>
            <person name="Langley C.H."/>
            <person name="Lapoint R."/>
            <person name="Lazzaro B.P."/>
            <person name="Lee S.J."/>
            <person name="Levesque L."/>
            <person name="Li R."/>
            <person name="Lin C.F."/>
            <person name="Lin M.F."/>
            <person name="Lindblad-Toh K."/>
            <person name="Llopart A."/>
            <person name="Long M."/>
            <person name="Low L."/>
            <person name="Lozovsky E."/>
            <person name="Lu J."/>
            <person name="Luo M."/>
            <person name="Machado C.A."/>
            <person name="Makalowski W."/>
            <person name="Marzo M."/>
            <person name="Matsuda M."/>
            <person name="Matzkin L."/>
            <person name="McAllister B."/>
            <person name="McBride C.S."/>
            <person name="McKernan B."/>
            <person name="McKernan K."/>
            <person name="Mendez-Lago M."/>
            <person name="Minx P."/>
            <person name="Mollenhauer M.U."/>
            <person name="Montooth K."/>
            <person name="Mount S.M."/>
            <person name="Mu X."/>
            <person name="Myers E."/>
            <person name="Negre B."/>
            <person name="Newfeld S."/>
            <person name="Nielsen R."/>
            <person name="Noor M.A."/>
            <person name="O'Grady P."/>
            <person name="Pachter L."/>
            <person name="Papaceit M."/>
            <person name="Parisi M.J."/>
            <person name="Parisi M."/>
            <person name="Parts L."/>
            <person name="Pedersen J.S."/>
            <person name="Pesole G."/>
            <person name="Phillippy A.M."/>
            <person name="Ponting C.P."/>
            <person name="Pop M."/>
            <person name="Porcelli D."/>
            <person name="Powell J.R."/>
            <person name="Prohaska S."/>
            <person name="Pruitt K."/>
            <person name="Puig M."/>
            <person name="Quesneville H."/>
            <person name="Ram K.R."/>
            <person name="Rand D."/>
            <person name="Rasmussen M.D."/>
            <person name="Reed L.K."/>
            <person name="Reenan R."/>
            <person name="Reily A."/>
            <person name="Remington K.A."/>
            <person name="Rieger T.T."/>
            <person name="Ritchie M.G."/>
            <person name="Robin C."/>
            <person name="Rogers Y.H."/>
            <person name="Rohde C."/>
            <person name="Rozas J."/>
            <person name="Rubenfield M.J."/>
            <person name="Ruiz A."/>
            <person name="Russo S."/>
            <person name="Salzberg S.L."/>
            <person name="Sanchez-Gracia A."/>
            <person name="Saranga D.J."/>
            <person name="Sato H."/>
            <person name="Schaeffer S.W."/>
            <person name="Schatz M.C."/>
            <person name="Schlenke T."/>
            <person name="Schwartz R."/>
            <person name="Segarra C."/>
            <person name="Singh R.S."/>
            <person name="Sirot L."/>
            <person name="Sirota M."/>
            <person name="Sisneros N.B."/>
            <person name="Smith C.D."/>
            <person name="Smith T.F."/>
            <person name="Spieth J."/>
            <person name="Stage D.E."/>
            <person name="Stark A."/>
            <person name="Stephan W."/>
            <person name="Strausberg R.L."/>
            <person name="Strempel S."/>
            <person name="Sturgill D."/>
            <person name="Sutton G."/>
            <person name="Sutton G.G."/>
            <person name="Tao W."/>
            <person name="Teichmann S."/>
            <person name="Tobari Y.N."/>
            <person name="Tomimura Y."/>
            <person name="Tsolas J.M."/>
            <person name="Valente V.L."/>
            <person name="Venter E."/>
            <person name="Venter J.C."/>
            <person name="Vicario S."/>
            <person name="Vieira F.G."/>
            <person name="Vilella A.J."/>
            <person name="Villasante A."/>
            <person name="Walenz B."/>
            <person name="Wang J."/>
            <person name="Wasserman M."/>
            <person name="Watts T."/>
            <person name="Wilson D."/>
            <person name="Wilson R.K."/>
            <person name="Wing R.A."/>
            <person name="Wolfner M.F."/>
            <person name="Wong A."/>
            <person name="Wong G.K."/>
            <person name="Wu C.I."/>
            <person name="Wu G."/>
            <person name="Yamamoto D."/>
            <person name="Yang H.P."/>
            <person name="Yang S.P."/>
            <person name="Yorke J.A."/>
            <person name="Yoshida K."/>
            <person name="Zdobnov E."/>
            <person name="Zhang P."/>
            <person name="Zhang Y."/>
            <person name="Zimin A.V."/>
            <person name="Baldwin J."/>
            <person name="Abdouelleil A."/>
            <person name="Abdulkadir J."/>
            <person name="Abebe A."/>
            <person name="Abera B."/>
            <person name="Abreu J."/>
            <person name="Acer S.C."/>
            <person name="Aftuck L."/>
            <person name="Alexander A."/>
            <person name="An P."/>
            <person name="Anderson E."/>
            <person name="Anderson S."/>
            <person name="Arachi H."/>
            <person name="Azer M."/>
            <person name="Bachantsang P."/>
            <person name="Barry A."/>
            <person name="Bayul T."/>
            <person name="Berlin A."/>
            <person name="Bessette D."/>
            <person name="Bloom T."/>
            <person name="Blye J."/>
            <person name="Boguslavskiy L."/>
            <person name="Bonnet C."/>
            <person name="Boukhgalter B."/>
            <person name="Bourzgui I."/>
            <person name="Brown A."/>
            <person name="Cahill P."/>
            <person name="Channer S."/>
            <person name="Cheshatsang Y."/>
            <person name="Chuda L."/>
            <person name="Citroen M."/>
            <person name="Collymore A."/>
            <person name="Cooke P."/>
            <person name="Costello M."/>
            <person name="D'Aco K."/>
            <person name="Daza R."/>
            <person name="De Haan G."/>
            <person name="DeGray S."/>
            <person name="DeMaso C."/>
            <person name="Dhargay N."/>
            <person name="Dooley K."/>
            <person name="Dooley E."/>
            <person name="Doricent M."/>
            <person name="Dorje P."/>
            <person name="Dorjee K."/>
            <person name="Dupes A."/>
            <person name="Elong R."/>
            <person name="Falk J."/>
            <person name="Farina A."/>
            <person name="Faro S."/>
            <person name="Ferguson D."/>
            <person name="Fisher S."/>
            <person name="Foley C.D."/>
            <person name="Franke A."/>
            <person name="Friedrich D."/>
            <person name="Gadbois L."/>
            <person name="Gearin G."/>
            <person name="Gearin C.R."/>
            <person name="Giannoukos G."/>
            <person name="Goode T."/>
            <person name="Graham J."/>
            <person name="Grandbois E."/>
            <person name="Grewal S."/>
            <person name="Gyaltsen K."/>
            <person name="Hafez N."/>
            <person name="Hagos B."/>
            <person name="Hall J."/>
            <person name="Henson C."/>
            <person name="Hollinger A."/>
            <person name="Honan T."/>
            <person name="Huard M.D."/>
            <person name="Hughes L."/>
            <person name="Hurhula B."/>
            <person name="Husby M.E."/>
            <person name="Kamat A."/>
            <person name="Kanga B."/>
            <person name="Kashin S."/>
            <person name="Khazanovich D."/>
            <person name="Kisner P."/>
            <person name="Lance K."/>
            <person name="Lara M."/>
            <person name="Lee W."/>
            <person name="Lennon N."/>
            <person name="Letendre F."/>
            <person name="LeVine R."/>
            <person name="Lipovsky A."/>
            <person name="Liu X."/>
            <person name="Liu J."/>
            <person name="Liu S."/>
            <person name="Lokyitsang T."/>
            <person name="Lokyitsang Y."/>
            <person name="Lubonja R."/>
            <person name="Lui A."/>
            <person name="MacDonald P."/>
            <person name="Magnisalis V."/>
            <person name="Maru K."/>
            <person name="Matthews C."/>
            <person name="McCusker W."/>
            <person name="McDonough S."/>
            <person name="Mehta T."/>
            <person name="Meldrim J."/>
            <person name="Meneus L."/>
            <person name="Mihai O."/>
            <person name="Mihalev A."/>
            <person name="Mihova T."/>
            <person name="Mittelman R."/>
            <person name="Mlenga V."/>
            <person name="Montmayeur A."/>
            <person name="Mulrain L."/>
            <person name="Navidi A."/>
            <person name="Naylor J."/>
            <person name="Negash T."/>
            <person name="Nguyen T."/>
            <person name="Nguyen N."/>
            <person name="Nicol R."/>
            <person name="Norbu C."/>
            <person name="Norbu N."/>
            <person name="Novod N."/>
            <person name="O'Neill B."/>
            <person name="Osman S."/>
            <person name="Markiewicz E."/>
            <person name="Oyono O.L."/>
            <person name="Patti C."/>
            <person name="Phunkhang P."/>
            <person name="Pierre F."/>
            <person name="Priest M."/>
            <person name="Raghuraman S."/>
            <person name="Rege F."/>
            <person name="Reyes R."/>
            <person name="Rise C."/>
            <person name="Rogov P."/>
            <person name="Ross K."/>
            <person name="Ryan E."/>
            <person name="Settipalli S."/>
            <person name="Shea T."/>
            <person name="Sherpa N."/>
            <person name="Shi L."/>
            <person name="Shih D."/>
            <person name="Sparrow T."/>
            <person name="Spaulding J."/>
            <person name="Stalker J."/>
            <person name="Stange-Thomann N."/>
            <person name="Stavropoulos S."/>
            <person name="Stone C."/>
            <person name="Strader C."/>
            <person name="Tesfaye S."/>
            <person name="Thomson T."/>
            <person name="Thoulutsang Y."/>
            <person name="Thoulutsang D."/>
            <person name="Topham K."/>
            <person name="Topping I."/>
            <person name="Tsamla T."/>
            <person name="Vassiliev H."/>
            <person name="Vo A."/>
            <person name="Wangchuk T."/>
            <person name="Wangdi T."/>
            <person name="Weiand M."/>
            <person name="Wilkinson J."/>
            <person name="Wilson A."/>
            <person name="Yadav S."/>
            <person name="Young G."/>
            <person name="Yu Q."/>
            <person name="Zembek L."/>
            <person name="Zhong D."/>
            <person name="Zimmer A."/>
            <person name="Zwirko Z."/>
            <person name="Jaffe D.B."/>
            <person name="Alvarez P."/>
            <person name="Brockman W."/>
            <person name="Butler J."/>
            <person name="Chin C."/>
            <person name="Gnerre S."/>
            <person name="Grabherr M."/>
            <person name="Kleber M."/>
            <person name="Mauceli E."/>
            <person name="MacCallum I."/>
        </authorList>
    </citation>
    <scope>NUCLEOTIDE SEQUENCE [LARGE SCALE GENOMIC DNA]</scope>
    <source>
        <strain evidence="5">TSC#14024-0371.13</strain>
        <strain evidence="11">Tucson 14024-0371.13</strain>
    </source>
</reference>
<evidence type="ECO:0000313" key="3">
    <source>
        <dbReference type="EMBL" id="KPU74845.1"/>
    </source>
</evidence>
<gene>
    <name evidence="5" type="primary">Dana\GF27116</name>
    <name evidence="6" type="synonym">Dana\GF26262</name>
    <name evidence="3" type="synonym">Dana\GF26402</name>
    <name evidence="1" type="synonym">Dana\GF26505</name>
    <name evidence="7" type="synonym">Dana\GF26679</name>
    <name evidence="9" type="synonym">Dana\GF26757</name>
    <name evidence="4" type="synonym">Dana\GF26975</name>
    <name evidence="10" type="synonym">Dana\GF27264</name>
    <name evidence="2" type="synonym">Dana\GF28101</name>
    <name evidence="6" type="ORF">GF26262</name>
    <name evidence="3" type="ORF">GF26402</name>
    <name evidence="1" type="ORF">GF26505</name>
    <name evidence="7" type="ORF">GF26679</name>
    <name evidence="9" type="ORF">GF26757</name>
    <name evidence="4" type="ORF">GF26975</name>
    <name evidence="5" type="ORF">GF27116</name>
    <name evidence="10" type="ORF">GF27264</name>
    <name evidence="2" type="ORF">GF28101</name>
</gene>
<dbReference type="EMBL" id="CH912354">
    <property type="protein sequence ID" value="KPU81838.1"/>
    <property type="molecule type" value="Genomic_DNA"/>
</dbReference>
<dbReference type="EMBL" id="CH902659">
    <property type="protein sequence ID" value="KPU74851.1"/>
    <property type="molecule type" value="Genomic_DNA"/>
</dbReference>
<evidence type="ECO:0000313" key="6">
    <source>
        <dbReference type="EMBL" id="KPU74849.1"/>
    </source>
</evidence>
<reference evidence="5" key="3">
    <citation type="submission" date="2015-10" db="EMBL/GenBank/DDBJ databases">
        <authorList>
            <consortium name="FlyBase"/>
        </authorList>
    </citation>
    <scope>NUCLEOTIDE SEQUENCE</scope>
    <source>
        <strain evidence="5">TSC#14024-0371.13</strain>
    </source>
</reference>
<evidence type="ECO:0000313" key="5">
    <source>
        <dbReference type="EMBL" id="KPU74848.1"/>
    </source>
</evidence>
<dbReference type="EMBL" id="CH902659">
    <property type="protein sequence ID" value="KPU74845.1"/>
    <property type="molecule type" value="Genomic_DNA"/>
</dbReference>
<dbReference type="EMBL" id="CH902659">
    <property type="protein sequence ID" value="KPU74850.1"/>
    <property type="molecule type" value="Genomic_DNA"/>
</dbReference>
<dbReference type="EMBL" id="CH912354">
    <property type="protein sequence ID" value="KPU81837.1"/>
    <property type="molecule type" value="Genomic_DNA"/>
</dbReference>
<protein>
    <submittedName>
        <fullName evidence="1">Uncharacterized protein, isoform A</fullName>
    </submittedName>
    <submittedName>
        <fullName evidence="5">Uncharacterized protein, isoform B</fullName>
    </submittedName>
    <submittedName>
        <fullName evidence="8">Uncharacterized protein, isoform C</fullName>
    </submittedName>
</protein>
<dbReference type="EMBL" id="CH902659">
    <property type="protein sequence ID" value="KPU74846.1"/>
    <property type="molecule type" value="Genomic_DNA"/>
</dbReference>
<evidence type="ECO:0000313" key="9">
    <source>
        <dbReference type="EMBL" id="KPU74852.1"/>
    </source>
</evidence>
<sequence length="119" mass="13131">MEKAKKHGDTFPGGRQVDLLEAFRRRRWNSWKRRQTVLGSGWGSNGGVAGKKSAATRWQQLRRKVASTSAASQHQTGVRTATLIGPRHFHGTSIWKGDGGGMASDWRCGQRCRRSVGVA</sequence>
<proteinExistence type="predicted"/>
<dbReference type="Proteomes" id="UP000007801">
    <property type="component" value="Unassembled WGS sequence"/>
</dbReference>
<dbReference type="EMBL" id="CH902659">
    <property type="protein sequence ID" value="KPU74844.1"/>
    <property type="molecule type" value="Genomic_DNA"/>
</dbReference>
<dbReference type="EMBL" id="CH902659">
    <property type="protein sequence ID" value="KPU74849.1"/>
    <property type="molecule type" value="Genomic_DNA"/>
</dbReference>
<organism evidence="5 11">
    <name type="scientific">Drosophila ananassae</name>
    <name type="common">Fruit fly</name>
    <dbReference type="NCBI Taxonomy" id="7217"/>
    <lineage>
        <taxon>Eukaryota</taxon>
        <taxon>Metazoa</taxon>
        <taxon>Ecdysozoa</taxon>
        <taxon>Arthropoda</taxon>
        <taxon>Hexapoda</taxon>
        <taxon>Insecta</taxon>
        <taxon>Pterygota</taxon>
        <taxon>Neoptera</taxon>
        <taxon>Endopterygota</taxon>
        <taxon>Diptera</taxon>
        <taxon>Brachycera</taxon>
        <taxon>Muscomorpha</taxon>
        <taxon>Ephydroidea</taxon>
        <taxon>Drosophilidae</taxon>
        <taxon>Drosophila</taxon>
        <taxon>Sophophora</taxon>
    </lineage>
</organism>
<evidence type="ECO:0000313" key="8">
    <source>
        <dbReference type="EMBL" id="KPU74851.1"/>
    </source>
</evidence>
<evidence type="ECO:0000313" key="1">
    <source>
        <dbReference type="EMBL" id="KPU72624.1"/>
    </source>
</evidence>
<evidence type="ECO:0000313" key="7">
    <source>
        <dbReference type="EMBL" id="KPU74850.1"/>
    </source>
</evidence>
<dbReference type="AlphaFoldDB" id="A0A0P8XJ49"/>
<name>A0A0P8XJ49_DROAN</name>
<evidence type="ECO:0000313" key="11">
    <source>
        <dbReference type="Proteomes" id="UP000007801"/>
    </source>
</evidence>
<reference evidence="5" key="2">
    <citation type="journal article" date="2008" name="Bioinformatics">
        <title>Assembly reconciliation.</title>
        <authorList>
            <person name="Zimin A.V."/>
            <person name="Smith D.R."/>
            <person name="Sutton G."/>
            <person name="Yorke J.A."/>
        </authorList>
    </citation>
    <scope>NUCLEOTIDE SEQUENCE</scope>
    <source>
        <strain evidence="5">TSC#14024-0371.13</strain>
    </source>
</reference>
<accession>A0A0P8XJ49</accession>
<dbReference type="EMBL" id="CH902659">
    <property type="protein sequence ID" value="KPU74852.1"/>
    <property type="molecule type" value="Genomic_DNA"/>
</dbReference>